<dbReference type="InterPro" id="IPR003785">
    <property type="entry name" value="Creatininase/forma_Hydrolase"/>
</dbReference>
<evidence type="ECO:0000256" key="4">
    <source>
        <dbReference type="ARBA" id="ARBA00022833"/>
    </source>
</evidence>
<dbReference type="PANTHER" id="PTHR35005:SF1">
    <property type="entry name" value="2-AMINO-5-FORMYLAMINO-6-RIBOSYLAMINOPYRIMIDIN-4(3H)-ONE 5'-MONOPHOSPHATE DEFORMYLASE"/>
    <property type="match status" value="1"/>
</dbReference>
<dbReference type="GO" id="GO:0009231">
    <property type="term" value="P:riboflavin biosynthetic process"/>
    <property type="evidence" value="ECO:0007669"/>
    <property type="project" value="TreeGrafter"/>
</dbReference>
<gene>
    <name evidence="6" type="ORF">B8W67_01605</name>
</gene>
<dbReference type="InterPro" id="IPR024087">
    <property type="entry name" value="Creatininase-like_sf"/>
</dbReference>
<accession>A0AA91PHN2</accession>
<evidence type="ECO:0000256" key="2">
    <source>
        <dbReference type="ARBA" id="ARBA00022723"/>
    </source>
</evidence>
<organism evidence="6 7">
    <name type="scientific">Mycolicibacillus koreensis</name>
    <dbReference type="NCBI Taxonomy" id="1069220"/>
    <lineage>
        <taxon>Bacteria</taxon>
        <taxon>Bacillati</taxon>
        <taxon>Actinomycetota</taxon>
        <taxon>Actinomycetes</taxon>
        <taxon>Mycobacteriales</taxon>
        <taxon>Mycobacteriaceae</taxon>
        <taxon>Mycolicibacillus</taxon>
    </lineage>
</organism>
<proteinExistence type="inferred from homology"/>
<dbReference type="Pfam" id="PF02633">
    <property type="entry name" value="Creatininase"/>
    <property type="match status" value="1"/>
</dbReference>
<comment type="cofactor">
    <cofactor evidence="1">
        <name>Zn(2+)</name>
        <dbReference type="ChEBI" id="CHEBI:29105"/>
    </cofactor>
</comment>
<dbReference type="GO" id="GO:0016811">
    <property type="term" value="F:hydrolase activity, acting on carbon-nitrogen (but not peptide) bonds, in linear amides"/>
    <property type="evidence" value="ECO:0007669"/>
    <property type="project" value="TreeGrafter"/>
</dbReference>
<dbReference type="PANTHER" id="PTHR35005">
    <property type="entry name" value="3-DEHYDRO-SCYLLO-INOSOSE HYDROLASE"/>
    <property type="match status" value="1"/>
</dbReference>
<reference evidence="6 7" key="1">
    <citation type="submission" date="2017-04" db="EMBL/GenBank/DDBJ databases">
        <title>The new phylogeny of genus Mycobacterium.</title>
        <authorList>
            <person name="Tortoli E."/>
            <person name="Trovato A."/>
            <person name="Cirillo D.M."/>
        </authorList>
    </citation>
    <scope>NUCLEOTIDE SEQUENCE [LARGE SCALE GENOMIC DNA]</scope>
    <source>
        <strain evidence="6 7">KCTC 19819</strain>
    </source>
</reference>
<keyword evidence="7" id="KW-1185">Reference proteome</keyword>
<protein>
    <submittedName>
        <fullName evidence="6">Mycofactocin biosynthesis peptidyl-dipeptidase MftE</fullName>
    </submittedName>
</protein>
<sequence length="270" mass="27821">MTACSSPGAVGRKNSAEPGESLALQADSTYHRRVAFPVELGGLTAAQVSESSAALLVPVGSTEQHGPHLPLDTDTRIATAVAGGAAARLAEHTPWRLAPALAYGASGEHQGFAGTISLGTEVLTTVLVEYGRSAAQWAPRLVFVNGHGGNVQALRAAVALLRREGRDVAWVPCTTVGADAHAGHTETSVMLYLSPLEVVTDRLQRGNDASLAELMPAIRRGGIRAVSEVGVLGDPTTATASDGQRIFTEMVAECVRRITAGAVGADGMLG</sequence>
<keyword evidence="3" id="KW-0378">Hydrolase</keyword>
<dbReference type="Gene3D" id="3.40.50.10310">
    <property type="entry name" value="Creatininase"/>
    <property type="match status" value="1"/>
</dbReference>
<dbReference type="NCBIfam" id="TIGR03964">
    <property type="entry name" value="mycofact_creat"/>
    <property type="match status" value="1"/>
</dbReference>
<dbReference type="SUPFAM" id="SSF102215">
    <property type="entry name" value="Creatininase"/>
    <property type="match status" value="1"/>
</dbReference>
<comment type="caution">
    <text evidence="6">The sequence shown here is derived from an EMBL/GenBank/DDBJ whole genome shotgun (WGS) entry which is preliminary data.</text>
</comment>
<dbReference type="GO" id="GO:0046872">
    <property type="term" value="F:metal ion binding"/>
    <property type="evidence" value="ECO:0007669"/>
    <property type="project" value="UniProtKB-KW"/>
</dbReference>
<dbReference type="InterPro" id="IPR023871">
    <property type="entry name" value="MftE"/>
</dbReference>
<evidence type="ECO:0000313" key="7">
    <source>
        <dbReference type="Proteomes" id="UP000193577"/>
    </source>
</evidence>
<dbReference type="Proteomes" id="UP000193577">
    <property type="component" value="Unassembled WGS sequence"/>
</dbReference>
<name>A0AA91PHN2_9MYCO</name>
<keyword evidence="2" id="KW-0479">Metal-binding</keyword>
<dbReference type="EMBL" id="NCXO01000002">
    <property type="protein sequence ID" value="OSC35860.1"/>
    <property type="molecule type" value="Genomic_DNA"/>
</dbReference>
<evidence type="ECO:0000313" key="6">
    <source>
        <dbReference type="EMBL" id="OSC35860.1"/>
    </source>
</evidence>
<evidence type="ECO:0000256" key="1">
    <source>
        <dbReference type="ARBA" id="ARBA00001947"/>
    </source>
</evidence>
<evidence type="ECO:0000256" key="3">
    <source>
        <dbReference type="ARBA" id="ARBA00022801"/>
    </source>
</evidence>
<keyword evidence="4" id="KW-0862">Zinc</keyword>
<dbReference type="AlphaFoldDB" id="A0AA91PHN2"/>
<comment type="similarity">
    <text evidence="5">Belongs to the creatininase superfamily.</text>
</comment>
<evidence type="ECO:0000256" key="5">
    <source>
        <dbReference type="ARBA" id="ARBA00024029"/>
    </source>
</evidence>